<evidence type="ECO:0000313" key="4">
    <source>
        <dbReference type="Proteomes" id="UP000009022"/>
    </source>
</evidence>
<keyword evidence="1" id="KW-0238">DNA-binding</keyword>
<dbReference type="OrthoDB" id="125347at2759"/>
<evidence type="ECO:0000256" key="1">
    <source>
        <dbReference type="ARBA" id="ARBA00023125"/>
    </source>
</evidence>
<organism evidence="3 4">
    <name type="scientific">Trichoplax adhaerens</name>
    <name type="common">Trichoplax reptans</name>
    <dbReference type="NCBI Taxonomy" id="10228"/>
    <lineage>
        <taxon>Eukaryota</taxon>
        <taxon>Metazoa</taxon>
        <taxon>Placozoa</taxon>
        <taxon>Uniplacotomia</taxon>
        <taxon>Trichoplacea</taxon>
        <taxon>Trichoplacidae</taxon>
        <taxon>Trichoplax</taxon>
    </lineage>
</organism>
<protein>
    <recommendedName>
        <fullName evidence="2">HTH CENPB-type domain-containing protein</fullName>
    </recommendedName>
</protein>
<dbReference type="PANTHER" id="PTHR19303:SF73">
    <property type="entry name" value="PROTEIN PDC2"/>
    <property type="match status" value="1"/>
</dbReference>
<dbReference type="RefSeq" id="XP_002117027.1">
    <property type="nucleotide sequence ID" value="XM_002116991.1"/>
</dbReference>
<gene>
    <name evidence="3" type="ORF">TRIADDRAFT_5525</name>
</gene>
<sequence length="254" mass="29562">FSNGWLYCFKKRHGIKLRKLNNGSAFPILSPVEDNPEFAQIISRYELQDIYNMDETGLFYQITPDQAHFLKLDDKERKGKTKLTIALTVNADGTDKLLPLVIGCSQKPRCFRKKSAEQFGFKYRSNAKAWMTTSIFTEWLMEINDHFKRQNRHALLIVDNSPSHKYDETLLSHVKILILSSNTPAKYQPMECGIMTNFRKHYRCLQVTNALERDKDGDVDIYKVDQLSAMKWIKDAWDEVNPEVIAESFRNSNI</sequence>
<evidence type="ECO:0000313" key="3">
    <source>
        <dbReference type="EMBL" id="EDV20601.1"/>
    </source>
</evidence>
<dbReference type="GO" id="GO:0003677">
    <property type="term" value="F:DNA binding"/>
    <property type="evidence" value="ECO:0007669"/>
    <property type="project" value="UniProtKB-KW"/>
</dbReference>
<dbReference type="PhylomeDB" id="B3S9U8"/>
<dbReference type="EMBL" id="DS985259">
    <property type="protein sequence ID" value="EDV20601.1"/>
    <property type="molecule type" value="Genomic_DNA"/>
</dbReference>
<feature type="non-terminal residue" evidence="3">
    <location>
        <position position="1"/>
    </location>
</feature>
<evidence type="ECO:0000259" key="2">
    <source>
        <dbReference type="PROSITE" id="PS51253"/>
    </source>
</evidence>
<dbReference type="InterPro" id="IPR050863">
    <property type="entry name" value="CenT-Element_Derived"/>
</dbReference>
<dbReference type="PROSITE" id="PS51253">
    <property type="entry name" value="HTH_CENPB"/>
    <property type="match status" value="1"/>
</dbReference>
<dbReference type="CTD" id="6758239"/>
<dbReference type="InterPro" id="IPR004875">
    <property type="entry name" value="DDE_SF_endonuclease_dom"/>
</dbReference>
<dbReference type="OMA" id="LLNGHEW"/>
<dbReference type="InParanoid" id="B3S9U8"/>
<dbReference type="HOGENOM" id="CLU_018294_2_1_1"/>
<dbReference type="Proteomes" id="UP000009022">
    <property type="component" value="Unassembled WGS sequence"/>
</dbReference>
<name>B3S9U8_TRIAD</name>
<dbReference type="eggNOG" id="KOG3105">
    <property type="taxonomic scope" value="Eukaryota"/>
</dbReference>
<dbReference type="InterPro" id="IPR006600">
    <property type="entry name" value="HTH_CenpB_DNA-bd_dom"/>
</dbReference>
<dbReference type="Pfam" id="PF03184">
    <property type="entry name" value="DDE_1"/>
    <property type="match status" value="1"/>
</dbReference>
<feature type="domain" description="HTH CENPB-type" evidence="2">
    <location>
        <begin position="1"/>
        <end position="19"/>
    </location>
</feature>
<reference evidence="3 4" key="1">
    <citation type="journal article" date="2008" name="Nature">
        <title>The Trichoplax genome and the nature of placozoans.</title>
        <authorList>
            <person name="Srivastava M."/>
            <person name="Begovic E."/>
            <person name="Chapman J."/>
            <person name="Putnam N.H."/>
            <person name="Hellsten U."/>
            <person name="Kawashima T."/>
            <person name="Kuo A."/>
            <person name="Mitros T."/>
            <person name="Salamov A."/>
            <person name="Carpenter M.L."/>
            <person name="Signorovitch A.Y."/>
            <person name="Moreno M.A."/>
            <person name="Kamm K."/>
            <person name="Grimwood J."/>
            <person name="Schmutz J."/>
            <person name="Shapiro H."/>
            <person name="Grigoriev I.V."/>
            <person name="Buss L.W."/>
            <person name="Schierwater B."/>
            <person name="Dellaporta S.L."/>
            <person name="Rokhsar D.S."/>
        </authorList>
    </citation>
    <scope>NUCLEOTIDE SEQUENCE [LARGE SCALE GENOMIC DNA]</scope>
    <source>
        <strain evidence="3 4">Grell-BS-1999</strain>
    </source>
</reference>
<proteinExistence type="predicted"/>
<dbReference type="AlphaFoldDB" id="B3S9U8"/>
<accession>B3S9U8</accession>
<dbReference type="GeneID" id="6758239"/>
<dbReference type="PANTHER" id="PTHR19303">
    <property type="entry name" value="TRANSPOSON"/>
    <property type="match status" value="1"/>
</dbReference>
<dbReference type="KEGG" id="tad:TRIADDRAFT_5525"/>
<feature type="non-terminal residue" evidence="3">
    <location>
        <position position="254"/>
    </location>
</feature>
<keyword evidence="4" id="KW-1185">Reference proteome</keyword>